<accession>A0A2P2Q8L0</accession>
<dbReference type="EMBL" id="GGEC01082848">
    <property type="protein sequence ID" value="MBX63332.1"/>
    <property type="molecule type" value="Transcribed_RNA"/>
</dbReference>
<organism evidence="1">
    <name type="scientific">Rhizophora mucronata</name>
    <name type="common">Asiatic mangrove</name>
    <dbReference type="NCBI Taxonomy" id="61149"/>
    <lineage>
        <taxon>Eukaryota</taxon>
        <taxon>Viridiplantae</taxon>
        <taxon>Streptophyta</taxon>
        <taxon>Embryophyta</taxon>
        <taxon>Tracheophyta</taxon>
        <taxon>Spermatophyta</taxon>
        <taxon>Magnoliopsida</taxon>
        <taxon>eudicotyledons</taxon>
        <taxon>Gunneridae</taxon>
        <taxon>Pentapetalae</taxon>
        <taxon>rosids</taxon>
        <taxon>fabids</taxon>
        <taxon>Malpighiales</taxon>
        <taxon>Rhizophoraceae</taxon>
        <taxon>Rhizophora</taxon>
    </lineage>
</organism>
<sequence>MADRDDNSYASLIINRYQMYSTSKCNNLPSTCH</sequence>
<dbReference type="AlphaFoldDB" id="A0A2P2Q8L0"/>
<reference evidence="1" key="1">
    <citation type="submission" date="2018-02" db="EMBL/GenBank/DDBJ databases">
        <title>Rhizophora mucronata_Transcriptome.</title>
        <authorList>
            <person name="Meera S.P."/>
            <person name="Sreeshan A."/>
            <person name="Augustine A."/>
        </authorList>
    </citation>
    <scope>NUCLEOTIDE SEQUENCE</scope>
    <source>
        <tissue evidence="1">Leaf</tissue>
    </source>
</reference>
<proteinExistence type="predicted"/>
<protein>
    <submittedName>
        <fullName evidence="1">Uncharacterized protein</fullName>
    </submittedName>
</protein>
<name>A0A2P2Q8L0_RHIMU</name>
<evidence type="ECO:0000313" key="1">
    <source>
        <dbReference type="EMBL" id="MBX63332.1"/>
    </source>
</evidence>